<dbReference type="EMBL" id="MT141557">
    <property type="protein sequence ID" value="QJA66567.1"/>
    <property type="molecule type" value="Genomic_DNA"/>
</dbReference>
<name>A0A6M3KKG3_9ZZZZ</name>
<accession>A0A6M3KKG3</accession>
<sequence>MTTQIEEIAIRIQKALESEIQAYLKDKPFNYREYLDAKYAVLTYLENHISH</sequence>
<proteinExistence type="predicted"/>
<reference evidence="2" key="1">
    <citation type="submission" date="2020-03" db="EMBL/GenBank/DDBJ databases">
        <title>The deep terrestrial virosphere.</title>
        <authorList>
            <person name="Holmfeldt K."/>
            <person name="Nilsson E."/>
            <person name="Simone D."/>
            <person name="Lopez-Fernandez M."/>
            <person name="Wu X."/>
            <person name="de Brujin I."/>
            <person name="Lundin D."/>
            <person name="Andersson A."/>
            <person name="Bertilsson S."/>
            <person name="Dopson M."/>
        </authorList>
    </citation>
    <scope>NUCLEOTIDE SEQUENCE</scope>
    <source>
        <strain evidence="2">MM415A00476</strain>
        <strain evidence="1">MM415B00342</strain>
    </source>
</reference>
<dbReference type="EMBL" id="MT142473">
    <property type="protein sequence ID" value="QJA81888.1"/>
    <property type="molecule type" value="Genomic_DNA"/>
</dbReference>
<dbReference type="AlphaFoldDB" id="A0A6M3KKG3"/>
<protein>
    <submittedName>
        <fullName evidence="2">Uncharacterized protein</fullName>
    </submittedName>
</protein>
<organism evidence="2">
    <name type="scientific">viral metagenome</name>
    <dbReference type="NCBI Taxonomy" id="1070528"/>
    <lineage>
        <taxon>unclassified sequences</taxon>
        <taxon>metagenomes</taxon>
        <taxon>organismal metagenomes</taxon>
    </lineage>
</organism>
<evidence type="ECO:0000313" key="2">
    <source>
        <dbReference type="EMBL" id="QJA81888.1"/>
    </source>
</evidence>
<gene>
    <name evidence="2" type="ORF">MM415A00476_0020</name>
    <name evidence="1" type="ORF">MM415B00342_0029</name>
</gene>
<evidence type="ECO:0000313" key="1">
    <source>
        <dbReference type="EMBL" id="QJA66567.1"/>
    </source>
</evidence>